<evidence type="ECO:0000313" key="2">
    <source>
        <dbReference type="Proteomes" id="UP000198284"/>
    </source>
</evidence>
<accession>A0A239HKB8</accession>
<proteinExistence type="predicted"/>
<evidence type="ECO:0000313" key="1">
    <source>
        <dbReference type="EMBL" id="SNS81273.1"/>
    </source>
</evidence>
<dbReference type="Proteomes" id="UP000198284">
    <property type="component" value="Unassembled WGS sequence"/>
</dbReference>
<organism evidence="1 2">
    <name type="scientific">Noviherbaspirillum humi</name>
    <dbReference type="NCBI Taxonomy" id="1688639"/>
    <lineage>
        <taxon>Bacteria</taxon>
        <taxon>Pseudomonadati</taxon>
        <taxon>Pseudomonadota</taxon>
        <taxon>Betaproteobacteria</taxon>
        <taxon>Burkholderiales</taxon>
        <taxon>Oxalobacteraceae</taxon>
        <taxon>Noviherbaspirillum</taxon>
    </lineage>
</organism>
<keyword evidence="2" id="KW-1185">Reference proteome</keyword>
<dbReference type="NCBIfam" id="TIGR04353">
    <property type="entry name" value="PqqD_rel_X"/>
    <property type="match status" value="1"/>
</dbReference>
<dbReference type="EMBL" id="FZOT01000007">
    <property type="protein sequence ID" value="SNS81273.1"/>
    <property type="molecule type" value="Genomic_DNA"/>
</dbReference>
<reference evidence="1 2" key="1">
    <citation type="submission" date="2017-06" db="EMBL/GenBank/DDBJ databases">
        <authorList>
            <person name="Kim H.J."/>
            <person name="Triplett B.A."/>
        </authorList>
    </citation>
    <scope>NUCLEOTIDE SEQUENCE [LARGE SCALE GENOMIC DNA]</scope>
    <source>
        <strain evidence="1 2">U15</strain>
    </source>
</reference>
<dbReference type="AlphaFoldDB" id="A0A239HKB8"/>
<dbReference type="InterPro" id="IPR027599">
    <property type="entry name" value="PqqD-rel_X"/>
</dbReference>
<name>A0A239HKB8_9BURK</name>
<gene>
    <name evidence="1" type="ORF">SAMN06265795_10711</name>
</gene>
<sequence length="73" mass="7995">MRVWGDEAVVYHEATGDTHMLGPAATQLLLALQQLDPMALDDLVECVSLPYRESVEVILAQLCSLELVEALPC</sequence>
<protein>
    <submittedName>
        <fullName evidence="1">PqqD family protein, HPr-rel-A system</fullName>
    </submittedName>
</protein>